<gene>
    <name evidence="3" type="ORF">AUP42_06095</name>
</gene>
<dbReference type="RefSeq" id="WP_062953124.1">
    <property type="nucleotide sequence ID" value="NZ_LPVY01000022.1"/>
</dbReference>
<reference evidence="3 4" key="1">
    <citation type="submission" date="2015-12" db="EMBL/GenBank/DDBJ databases">
        <title>Genome sequence of Thalassospira lucentensis MCCC 1A02072.</title>
        <authorList>
            <person name="Lu L."/>
            <person name="Lai Q."/>
            <person name="Shao Z."/>
            <person name="Qian P."/>
        </authorList>
    </citation>
    <scope>NUCLEOTIDE SEQUENCE [LARGE SCALE GENOMIC DNA]</scope>
    <source>
        <strain evidence="3 4">MCCC 1A02072</strain>
    </source>
</reference>
<dbReference type="PANTHER" id="PTHR13847">
    <property type="entry name" value="SARCOSINE DEHYDROGENASE-RELATED"/>
    <property type="match status" value="1"/>
</dbReference>
<evidence type="ECO:0000313" key="4">
    <source>
        <dbReference type="Proteomes" id="UP000076335"/>
    </source>
</evidence>
<feature type="domain" description="FAD dependent oxidoreductase" evidence="2">
    <location>
        <begin position="43"/>
        <end position="403"/>
    </location>
</feature>
<dbReference type="GO" id="GO:0005737">
    <property type="term" value="C:cytoplasm"/>
    <property type="evidence" value="ECO:0007669"/>
    <property type="project" value="TreeGrafter"/>
</dbReference>
<proteinExistence type="predicted"/>
<dbReference type="Pfam" id="PF01266">
    <property type="entry name" value="DAO"/>
    <property type="match status" value="1"/>
</dbReference>
<name>A0A154L1G6_9PROT</name>
<evidence type="ECO:0000259" key="2">
    <source>
        <dbReference type="Pfam" id="PF01266"/>
    </source>
</evidence>
<dbReference type="PANTHER" id="PTHR13847:SF281">
    <property type="entry name" value="FAD DEPENDENT OXIDOREDUCTASE DOMAIN-CONTAINING PROTEIN"/>
    <property type="match status" value="1"/>
</dbReference>
<dbReference type="Proteomes" id="UP000076335">
    <property type="component" value="Unassembled WGS sequence"/>
</dbReference>
<dbReference type="Gene3D" id="3.50.50.60">
    <property type="entry name" value="FAD/NAD(P)-binding domain"/>
    <property type="match status" value="1"/>
</dbReference>
<evidence type="ECO:0000256" key="1">
    <source>
        <dbReference type="ARBA" id="ARBA00023002"/>
    </source>
</evidence>
<keyword evidence="1" id="KW-0560">Oxidoreductase</keyword>
<dbReference type="PRINTS" id="PR00411">
    <property type="entry name" value="PNDRDTASEI"/>
</dbReference>
<comment type="caution">
    <text evidence="3">The sequence shown here is derived from an EMBL/GenBank/DDBJ whole genome shotgun (WGS) entry which is preliminary data.</text>
</comment>
<dbReference type="InterPro" id="IPR036188">
    <property type="entry name" value="FAD/NAD-bd_sf"/>
</dbReference>
<dbReference type="GO" id="GO:0016491">
    <property type="term" value="F:oxidoreductase activity"/>
    <property type="evidence" value="ECO:0007669"/>
    <property type="project" value="UniProtKB-KW"/>
</dbReference>
<organism evidence="3 4">
    <name type="scientific">Thalassospira lucentensis</name>
    <dbReference type="NCBI Taxonomy" id="168935"/>
    <lineage>
        <taxon>Bacteria</taxon>
        <taxon>Pseudomonadati</taxon>
        <taxon>Pseudomonadota</taxon>
        <taxon>Alphaproteobacteria</taxon>
        <taxon>Rhodospirillales</taxon>
        <taxon>Thalassospiraceae</taxon>
        <taxon>Thalassospira</taxon>
    </lineage>
</organism>
<dbReference type="AlphaFoldDB" id="A0A154L1G6"/>
<dbReference type="EMBL" id="LPVY01000022">
    <property type="protein sequence ID" value="KZB61816.1"/>
    <property type="molecule type" value="Genomic_DNA"/>
</dbReference>
<sequence>MLKRLYQPAAYQTNSMPQSFWAVSAAPLPDCDHLPEDGTITADVAIIGGGYTGLSAALELAENGVDVAVFDAGRSGWGASGRNGGFCCMGGNGKSYAQLAKQFGDDQTRHFAKLQRTAIDLVASRLEEWNVDADRHSDGEVILAHKANRVKELREEAAENAHFTDIETKFLTEDQLRERGLHARETHAGLHVKQGFGLHPLKYLAGLHRMCAAKGVRIFEQATIEDLQDTGDGYILTCQNVRISANKVVVATNGYSAENLPDWIGGRLMPVFSGILVTRPMSDNELADQGWTSDLMAFDSRILLHYFRKLPDNRFMFGGRGGITATPTAFDAAKRHLLSHFHRMFPAWQDVEITHHWNGLACLSQSFRPYVGRVPEHRDVWTGLAWHGNGVALGSLAGKMLGQQMLGIKGPDDIGAIMGTPPDRFPLARFRRIGRSLAYRYYGLRDEFA</sequence>
<evidence type="ECO:0000313" key="3">
    <source>
        <dbReference type="EMBL" id="KZB61816.1"/>
    </source>
</evidence>
<dbReference type="InterPro" id="IPR006076">
    <property type="entry name" value="FAD-dep_OxRdtase"/>
</dbReference>
<dbReference type="Gene3D" id="3.30.9.10">
    <property type="entry name" value="D-Amino Acid Oxidase, subunit A, domain 2"/>
    <property type="match status" value="1"/>
</dbReference>
<protein>
    <submittedName>
        <fullName evidence="3">FAD-dependent oxidoreductase</fullName>
    </submittedName>
</protein>
<accession>A0A154L1G6</accession>
<dbReference type="SUPFAM" id="SSF51905">
    <property type="entry name" value="FAD/NAD(P)-binding domain"/>
    <property type="match status" value="1"/>
</dbReference>
<dbReference type="OrthoDB" id="9806601at2"/>